<evidence type="ECO:0000259" key="2">
    <source>
        <dbReference type="Pfam" id="PF22725"/>
    </source>
</evidence>
<accession>A0ABW1TTL0</accession>
<evidence type="ECO:0000313" key="4">
    <source>
        <dbReference type="Proteomes" id="UP001596270"/>
    </source>
</evidence>
<keyword evidence="4" id="KW-1185">Reference proteome</keyword>
<dbReference type="SUPFAM" id="SSF51735">
    <property type="entry name" value="NAD(P)-binding Rossmann-fold domains"/>
    <property type="match status" value="1"/>
</dbReference>
<dbReference type="InterPro" id="IPR000683">
    <property type="entry name" value="Gfo/Idh/MocA-like_OxRdtase_N"/>
</dbReference>
<proteinExistence type="predicted"/>
<name>A0ABW1TTL0_9BURK</name>
<organism evidence="3 4">
    <name type="scientific">Polaromonas aquatica</name>
    <dbReference type="NCBI Taxonomy" id="332657"/>
    <lineage>
        <taxon>Bacteria</taxon>
        <taxon>Pseudomonadati</taxon>
        <taxon>Pseudomonadota</taxon>
        <taxon>Betaproteobacteria</taxon>
        <taxon>Burkholderiales</taxon>
        <taxon>Comamonadaceae</taxon>
        <taxon>Polaromonas</taxon>
    </lineage>
</organism>
<feature type="domain" description="Gfo/Idh/MocA-like oxidoreductase N-terminal" evidence="1">
    <location>
        <begin position="10"/>
        <end position="128"/>
    </location>
</feature>
<evidence type="ECO:0000313" key="3">
    <source>
        <dbReference type="EMBL" id="MFC6280175.1"/>
    </source>
</evidence>
<dbReference type="PANTHER" id="PTHR43377:SF8">
    <property type="entry name" value="BLR3664 PROTEIN"/>
    <property type="match status" value="1"/>
</dbReference>
<dbReference type="RefSeq" id="WP_371434515.1">
    <property type="nucleotide sequence ID" value="NZ_JBHSRS010000005.1"/>
</dbReference>
<dbReference type="PANTHER" id="PTHR43377">
    <property type="entry name" value="BILIVERDIN REDUCTASE A"/>
    <property type="match status" value="1"/>
</dbReference>
<dbReference type="InterPro" id="IPR051450">
    <property type="entry name" value="Gfo/Idh/MocA_Oxidoreductases"/>
</dbReference>
<evidence type="ECO:0000259" key="1">
    <source>
        <dbReference type="Pfam" id="PF01408"/>
    </source>
</evidence>
<dbReference type="SUPFAM" id="SSF55347">
    <property type="entry name" value="Glyceraldehyde-3-phosphate dehydrogenase-like, C-terminal domain"/>
    <property type="match status" value="1"/>
</dbReference>
<sequence length="359" mass="38457">MSLKNPRVFQLAVAGAGLIGRRHIELIEANPRTQLCAVVDPTPASRDFAAGLGVAHFESLDALFAQVGNKPDGVILATPNHLHVPGALACAQHGVPAIIEKPVADTLSAGRQLVATLEKSGVPMLVGHHRRHSSTLQLAKRAIQSGQLGRVVTVMGSAQFYKPDSYFEQGAWRKEAGGGPILINLIHEMDNLRYLCGEIESVHAIASNAVRHFAVEDSAVMTLKFASGAIGTFTLSDSVAAPRSWEQTSGENTAYPRYPSEDCYFIAGTQGSIAVPTLRTWSYAKDGKEPGWWTPFVEQVLPLEAVDPLAAQLEHFCNLIEGKAEPIITVSDALQSLLTVEAVRQSIATGKTVALQDLA</sequence>
<dbReference type="InterPro" id="IPR036291">
    <property type="entry name" value="NAD(P)-bd_dom_sf"/>
</dbReference>
<dbReference type="Pfam" id="PF22725">
    <property type="entry name" value="GFO_IDH_MocA_C3"/>
    <property type="match status" value="1"/>
</dbReference>
<dbReference type="Proteomes" id="UP001596270">
    <property type="component" value="Unassembled WGS sequence"/>
</dbReference>
<comment type="caution">
    <text evidence="3">The sequence shown here is derived from an EMBL/GenBank/DDBJ whole genome shotgun (WGS) entry which is preliminary data.</text>
</comment>
<dbReference type="Pfam" id="PF01408">
    <property type="entry name" value="GFO_IDH_MocA"/>
    <property type="match status" value="1"/>
</dbReference>
<dbReference type="Gene3D" id="3.30.360.10">
    <property type="entry name" value="Dihydrodipicolinate Reductase, domain 2"/>
    <property type="match status" value="1"/>
</dbReference>
<reference evidence="4" key="1">
    <citation type="journal article" date="2019" name="Int. J. Syst. Evol. Microbiol.">
        <title>The Global Catalogue of Microorganisms (GCM) 10K type strain sequencing project: providing services to taxonomists for standard genome sequencing and annotation.</title>
        <authorList>
            <consortium name="The Broad Institute Genomics Platform"/>
            <consortium name="The Broad Institute Genome Sequencing Center for Infectious Disease"/>
            <person name="Wu L."/>
            <person name="Ma J."/>
        </authorList>
    </citation>
    <scope>NUCLEOTIDE SEQUENCE [LARGE SCALE GENOMIC DNA]</scope>
    <source>
        <strain evidence="4">CCUG 39402</strain>
    </source>
</reference>
<dbReference type="Gene3D" id="3.40.50.720">
    <property type="entry name" value="NAD(P)-binding Rossmann-like Domain"/>
    <property type="match status" value="1"/>
</dbReference>
<protein>
    <submittedName>
        <fullName evidence="3">Gfo/Idh/MocA family protein</fullName>
    </submittedName>
</protein>
<feature type="domain" description="GFO/IDH/MocA-like oxidoreductase" evidence="2">
    <location>
        <begin position="137"/>
        <end position="273"/>
    </location>
</feature>
<dbReference type="InterPro" id="IPR055170">
    <property type="entry name" value="GFO_IDH_MocA-like_dom"/>
</dbReference>
<dbReference type="EMBL" id="JBHSRS010000005">
    <property type="protein sequence ID" value="MFC6280175.1"/>
    <property type="molecule type" value="Genomic_DNA"/>
</dbReference>
<gene>
    <name evidence="3" type="ORF">ACFQND_02890</name>
</gene>